<comment type="caution">
    <text evidence="2">The sequence shown here is derived from an EMBL/GenBank/DDBJ whole genome shotgun (WGS) entry which is preliminary data.</text>
</comment>
<reference evidence="2 3" key="1">
    <citation type="submission" date="2019-07" db="EMBL/GenBank/DDBJ databases">
        <title>Draft genome for Aliikangiella sp. M105.</title>
        <authorList>
            <person name="Wang G."/>
        </authorList>
    </citation>
    <scope>NUCLEOTIDE SEQUENCE [LARGE SCALE GENOMIC DNA]</scope>
    <source>
        <strain evidence="2 3">M105</strain>
    </source>
</reference>
<protein>
    <submittedName>
        <fullName evidence="2">Uncharacterized protein</fullName>
    </submittedName>
</protein>
<dbReference type="Proteomes" id="UP000315439">
    <property type="component" value="Unassembled WGS sequence"/>
</dbReference>
<dbReference type="EMBL" id="VIKS01000015">
    <property type="protein sequence ID" value="TQV82943.1"/>
    <property type="molecule type" value="Genomic_DNA"/>
</dbReference>
<dbReference type="OrthoDB" id="6399969at2"/>
<sequence length="222" mass="25386">MDKTYIDENDIVAKYLRGQLTPEETIDFETYLIDKPELVELVEMDSVLYKALPEVKTKNKKNHIGRETRWFGVFSPFSGLAAVLIVFVGFQLFFFDVFDSNRVRNMEISIGDIEFPESSYESTRGVSDSGIITSIPISNDKKFIALAVETGSFEISKFDVVIRERAEMKIIKKRSSVSLGRTGYFSVIIPTVLVENADYVLEVYEANSSTILESYTFRFERE</sequence>
<evidence type="ECO:0000313" key="2">
    <source>
        <dbReference type="EMBL" id="TQV82943.1"/>
    </source>
</evidence>
<keyword evidence="3" id="KW-1185">Reference proteome</keyword>
<dbReference type="RefSeq" id="WP_142934701.1">
    <property type="nucleotide sequence ID" value="NZ_ML660171.1"/>
</dbReference>
<feature type="transmembrane region" description="Helical" evidence="1">
    <location>
        <begin position="70"/>
        <end position="95"/>
    </location>
</feature>
<accession>A0A545U0K9</accession>
<gene>
    <name evidence="2" type="ORF">FLL46_24545</name>
</gene>
<evidence type="ECO:0000313" key="3">
    <source>
        <dbReference type="Proteomes" id="UP000315439"/>
    </source>
</evidence>
<name>A0A545U0K9_9GAMM</name>
<keyword evidence="1" id="KW-1133">Transmembrane helix</keyword>
<keyword evidence="1" id="KW-0472">Membrane</keyword>
<organism evidence="2 3">
    <name type="scientific">Aliikangiella coralliicola</name>
    <dbReference type="NCBI Taxonomy" id="2592383"/>
    <lineage>
        <taxon>Bacteria</taxon>
        <taxon>Pseudomonadati</taxon>
        <taxon>Pseudomonadota</taxon>
        <taxon>Gammaproteobacteria</taxon>
        <taxon>Oceanospirillales</taxon>
        <taxon>Pleioneaceae</taxon>
        <taxon>Aliikangiella</taxon>
    </lineage>
</organism>
<keyword evidence="1" id="KW-0812">Transmembrane</keyword>
<proteinExistence type="predicted"/>
<evidence type="ECO:0000256" key="1">
    <source>
        <dbReference type="SAM" id="Phobius"/>
    </source>
</evidence>
<dbReference type="AlphaFoldDB" id="A0A545U0K9"/>